<dbReference type="InterPro" id="IPR002132">
    <property type="entry name" value="Ribosomal_uL5"/>
</dbReference>
<dbReference type="HAMAP" id="MF_01333_B">
    <property type="entry name" value="Ribosomal_uL5_B"/>
    <property type="match status" value="1"/>
</dbReference>
<dbReference type="Proteomes" id="UP000199227">
    <property type="component" value="Unassembled WGS sequence"/>
</dbReference>
<dbReference type="GO" id="GO:0000049">
    <property type="term" value="F:tRNA binding"/>
    <property type="evidence" value="ECO:0007669"/>
    <property type="project" value="UniProtKB-UniRule"/>
</dbReference>
<dbReference type="GO" id="GO:0006412">
    <property type="term" value="P:translation"/>
    <property type="evidence" value="ECO:0007669"/>
    <property type="project" value="UniProtKB-UniRule"/>
</dbReference>
<evidence type="ECO:0000259" key="7">
    <source>
        <dbReference type="Pfam" id="PF00281"/>
    </source>
</evidence>
<gene>
    <name evidence="5" type="primary">rplE</name>
    <name evidence="9" type="ORF">SAMN05216234_12631</name>
</gene>
<sequence length="183" mass="20352">MLRLKEKFNELKPVLQEELELKNPMLIPSLEKIVISVGCGNDAKDTKLVQNIADTITVIAGQRAMIVPAKKSVAGFKVREGMPVGVKVTLRGDMMYNFLDKLISIALPRVKDFRGVPRNGFDGHGNYNFGLDEQLMFPEVEYDNIIKTHGMNITIVTTTDSDKAAFLLLEKLGMPFAKGRQNG</sequence>
<reference evidence="9 10" key="1">
    <citation type="submission" date="2016-10" db="EMBL/GenBank/DDBJ databases">
        <authorList>
            <person name="de Groot N.N."/>
        </authorList>
    </citation>
    <scope>NUCLEOTIDE SEQUENCE [LARGE SCALE GENOMIC DNA]</scope>
    <source>
        <strain evidence="9 10">EP1-55-1</strain>
    </source>
</reference>
<keyword evidence="3 5" id="KW-0687">Ribonucleoprotein</keyword>
<dbReference type="PIRSF" id="PIRSF002161">
    <property type="entry name" value="Ribosomal_L5"/>
    <property type="match status" value="1"/>
</dbReference>
<dbReference type="Pfam" id="PF00281">
    <property type="entry name" value="Ribosomal_L5"/>
    <property type="match status" value="1"/>
</dbReference>
<name>A0A1I5RFK0_9BACT</name>
<evidence type="ECO:0000256" key="6">
    <source>
        <dbReference type="RuleBase" id="RU003930"/>
    </source>
</evidence>
<protein>
    <recommendedName>
        <fullName evidence="4 5">Large ribosomal subunit protein uL5</fullName>
    </recommendedName>
</protein>
<dbReference type="Gene3D" id="3.30.1440.10">
    <property type="match status" value="1"/>
</dbReference>
<organism evidence="9 10">
    <name type="scientific">Hydrogenimonas thermophila</name>
    <dbReference type="NCBI Taxonomy" id="223786"/>
    <lineage>
        <taxon>Bacteria</taxon>
        <taxon>Pseudomonadati</taxon>
        <taxon>Campylobacterota</taxon>
        <taxon>Epsilonproteobacteria</taxon>
        <taxon>Campylobacterales</taxon>
        <taxon>Hydrogenimonadaceae</taxon>
        <taxon>Hydrogenimonas</taxon>
    </lineage>
</organism>
<dbReference type="EMBL" id="FOXB01000026">
    <property type="protein sequence ID" value="SFP56726.1"/>
    <property type="molecule type" value="Genomic_DNA"/>
</dbReference>
<dbReference type="STRING" id="223786.SAMN05216234_12631"/>
<comment type="subunit">
    <text evidence="5">Part of the 50S ribosomal subunit; part of the 5S rRNA/L5/L18/L25 subcomplex. Contacts the 5S rRNA and the P site tRNA. Forms a bridge to the 30S subunit in the 70S ribosome.</text>
</comment>
<feature type="domain" description="Large ribosomal subunit protein uL5 C-terminal" evidence="8">
    <location>
        <begin position="83"/>
        <end position="176"/>
    </location>
</feature>
<dbReference type="FunFam" id="3.30.1440.10:FF:000001">
    <property type="entry name" value="50S ribosomal protein L5"/>
    <property type="match status" value="1"/>
</dbReference>
<dbReference type="GO" id="GO:1990904">
    <property type="term" value="C:ribonucleoprotein complex"/>
    <property type="evidence" value="ECO:0007669"/>
    <property type="project" value="UniProtKB-KW"/>
</dbReference>
<dbReference type="PANTHER" id="PTHR11994">
    <property type="entry name" value="60S RIBOSOMAL PROTEIN L11-RELATED"/>
    <property type="match status" value="1"/>
</dbReference>
<evidence type="ECO:0000256" key="5">
    <source>
        <dbReference type="HAMAP-Rule" id="MF_01333"/>
    </source>
</evidence>
<dbReference type="InterPro" id="IPR031310">
    <property type="entry name" value="Ribosomal_uL5_N"/>
</dbReference>
<dbReference type="GO" id="GO:0003735">
    <property type="term" value="F:structural constituent of ribosome"/>
    <property type="evidence" value="ECO:0007669"/>
    <property type="project" value="InterPro"/>
</dbReference>
<feature type="domain" description="Large ribosomal subunit protein uL5 N-terminal" evidence="7">
    <location>
        <begin position="23"/>
        <end position="79"/>
    </location>
</feature>
<comment type="similarity">
    <text evidence="1 5 6">Belongs to the universal ribosomal protein uL5 family.</text>
</comment>
<evidence type="ECO:0000259" key="8">
    <source>
        <dbReference type="Pfam" id="PF00673"/>
    </source>
</evidence>
<dbReference type="InterPro" id="IPR031309">
    <property type="entry name" value="Ribosomal_uL5_C"/>
</dbReference>
<keyword evidence="5" id="KW-0820">tRNA-binding</keyword>
<evidence type="ECO:0000256" key="1">
    <source>
        <dbReference type="ARBA" id="ARBA00008553"/>
    </source>
</evidence>
<evidence type="ECO:0000313" key="10">
    <source>
        <dbReference type="Proteomes" id="UP000199227"/>
    </source>
</evidence>
<keyword evidence="2 5" id="KW-0689">Ribosomal protein</keyword>
<dbReference type="OrthoDB" id="9806626at2"/>
<dbReference type="InterPro" id="IPR022803">
    <property type="entry name" value="Ribosomal_uL5_dom_sf"/>
</dbReference>
<dbReference type="InterPro" id="IPR020930">
    <property type="entry name" value="Ribosomal_uL5_bac-type"/>
</dbReference>
<evidence type="ECO:0000256" key="3">
    <source>
        <dbReference type="ARBA" id="ARBA00023274"/>
    </source>
</evidence>
<dbReference type="SUPFAM" id="SSF55282">
    <property type="entry name" value="RL5-like"/>
    <property type="match status" value="1"/>
</dbReference>
<proteinExistence type="inferred from homology"/>
<evidence type="ECO:0000256" key="4">
    <source>
        <dbReference type="ARBA" id="ARBA00035245"/>
    </source>
</evidence>
<dbReference type="AlphaFoldDB" id="A0A1I5RFK0"/>
<accession>A0A1I5RFK0</accession>
<keyword evidence="5" id="KW-0694">RNA-binding</keyword>
<keyword evidence="5" id="KW-0699">rRNA-binding</keyword>
<dbReference type="Pfam" id="PF00673">
    <property type="entry name" value="Ribosomal_L5_C"/>
    <property type="match status" value="1"/>
</dbReference>
<dbReference type="GO" id="GO:0005840">
    <property type="term" value="C:ribosome"/>
    <property type="evidence" value="ECO:0007669"/>
    <property type="project" value="UniProtKB-KW"/>
</dbReference>
<dbReference type="RefSeq" id="WP_092912937.1">
    <property type="nucleotide sequence ID" value="NZ_CP136592.1"/>
</dbReference>
<evidence type="ECO:0000256" key="2">
    <source>
        <dbReference type="ARBA" id="ARBA00022980"/>
    </source>
</evidence>
<comment type="function">
    <text evidence="5">This is 1 of the proteins that bind and probably mediate the attachment of the 5S RNA into the large ribosomal subunit, where it forms part of the central protuberance. In the 70S ribosome it contacts protein S13 of the 30S subunit (bridge B1b), connecting the 2 subunits; this bridge is implicated in subunit movement. Contacts the P site tRNA; the 5S rRNA and some of its associated proteins might help stabilize positioning of ribosome-bound tRNAs.</text>
</comment>
<dbReference type="NCBIfam" id="NF000585">
    <property type="entry name" value="PRK00010.1"/>
    <property type="match status" value="1"/>
</dbReference>
<keyword evidence="10" id="KW-1185">Reference proteome</keyword>
<evidence type="ECO:0000313" key="9">
    <source>
        <dbReference type="EMBL" id="SFP56726.1"/>
    </source>
</evidence>
<dbReference type="GO" id="GO:0019843">
    <property type="term" value="F:rRNA binding"/>
    <property type="evidence" value="ECO:0007669"/>
    <property type="project" value="UniProtKB-UniRule"/>
</dbReference>